<evidence type="ECO:0000313" key="1">
    <source>
        <dbReference type="EMBL" id="ENZ20330.1"/>
    </source>
</evidence>
<dbReference type="GeneID" id="57963683"/>
<dbReference type="HOGENOM" id="CLU_2732880_0_0_9"/>
<reference evidence="1 2" key="1">
    <citation type="submission" date="2013-01" db="EMBL/GenBank/DDBJ databases">
        <title>The Genome Sequence of Clostridium clostridioforme 90A8.</title>
        <authorList>
            <consortium name="The Broad Institute Genome Sequencing Platform"/>
            <person name="Earl A."/>
            <person name="Ward D."/>
            <person name="Feldgarden M."/>
            <person name="Gevers D."/>
            <person name="Courvalin P."/>
            <person name="Lambert T."/>
            <person name="Walker B."/>
            <person name="Young S.K."/>
            <person name="Zeng Q."/>
            <person name="Gargeya S."/>
            <person name="Fitzgerald M."/>
            <person name="Haas B."/>
            <person name="Abouelleil A."/>
            <person name="Alvarado L."/>
            <person name="Arachchi H.M."/>
            <person name="Berlin A.M."/>
            <person name="Chapman S.B."/>
            <person name="Dewar J."/>
            <person name="Goldberg J."/>
            <person name="Griggs A."/>
            <person name="Gujja S."/>
            <person name="Hansen M."/>
            <person name="Howarth C."/>
            <person name="Imamovic A."/>
            <person name="Larimer J."/>
            <person name="McCowan C."/>
            <person name="Murphy C."/>
            <person name="Neiman D."/>
            <person name="Pearson M."/>
            <person name="Priest M."/>
            <person name="Roberts A."/>
            <person name="Saif S."/>
            <person name="Shea T."/>
            <person name="Sisk P."/>
            <person name="Sykes S."/>
            <person name="Wortman J."/>
            <person name="Nusbaum C."/>
            <person name="Birren B."/>
        </authorList>
    </citation>
    <scope>NUCLEOTIDE SEQUENCE [LARGE SCALE GENOMIC DNA]</scope>
    <source>
        <strain evidence="1 2">90A8</strain>
    </source>
</reference>
<name>A0A0E2HI64_9FIRM</name>
<dbReference type="PATRIC" id="fig|999408.3.peg.284"/>
<gene>
    <name evidence="1" type="ORF">HMPREF1090_00265</name>
</gene>
<accession>A0A0E2HI64</accession>
<protein>
    <submittedName>
        <fullName evidence="1">Uncharacterized protein</fullName>
    </submittedName>
</protein>
<organism evidence="1 2">
    <name type="scientific">[Clostridium] clostridioforme 90A8</name>
    <dbReference type="NCBI Taxonomy" id="999408"/>
    <lineage>
        <taxon>Bacteria</taxon>
        <taxon>Bacillati</taxon>
        <taxon>Bacillota</taxon>
        <taxon>Clostridia</taxon>
        <taxon>Lachnospirales</taxon>
        <taxon>Lachnospiraceae</taxon>
        <taxon>Enterocloster</taxon>
    </lineage>
</organism>
<proteinExistence type="predicted"/>
<dbReference type="EMBL" id="AGYR01000001">
    <property type="protein sequence ID" value="ENZ20330.1"/>
    <property type="molecule type" value="Genomic_DNA"/>
</dbReference>
<dbReference type="RefSeq" id="WP_002586110.1">
    <property type="nucleotide sequence ID" value="NZ_KB850976.1"/>
</dbReference>
<sequence>MKYYDMNLSTTDIVCEEVCVKGGRIDISGDGDLKFVAVVNRYEGNENIALGLVQATAKRIVPLFAQLCKKQ</sequence>
<dbReference type="Proteomes" id="UP000013085">
    <property type="component" value="Unassembled WGS sequence"/>
</dbReference>
<comment type="caution">
    <text evidence="1">The sequence shown here is derived from an EMBL/GenBank/DDBJ whole genome shotgun (WGS) entry which is preliminary data.</text>
</comment>
<evidence type="ECO:0000313" key="2">
    <source>
        <dbReference type="Proteomes" id="UP000013085"/>
    </source>
</evidence>
<dbReference type="AlphaFoldDB" id="A0A0E2HI64"/>